<accession>A0A162U0G4</accession>
<reference evidence="8" key="1">
    <citation type="submission" date="2015-06" db="EMBL/GenBank/DDBJ databases">
        <title>Expansion of signal transduction pathways in fungi by whole-genome duplication.</title>
        <authorList>
            <consortium name="DOE Joint Genome Institute"/>
            <person name="Corrochano L.M."/>
            <person name="Kuo A."/>
            <person name="Marcet-Houben M."/>
            <person name="Polaino S."/>
            <person name="Salamov A."/>
            <person name="Villalobos J.M."/>
            <person name="Alvarez M.I."/>
            <person name="Avalos J."/>
            <person name="Benito E.P."/>
            <person name="Benoit I."/>
            <person name="Burger G."/>
            <person name="Camino L.P."/>
            <person name="Canovas D."/>
            <person name="Cerda-Olmedo E."/>
            <person name="Cheng J.-F."/>
            <person name="Dominguez A."/>
            <person name="Elias M."/>
            <person name="Eslava A.P."/>
            <person name="Glaser F."/>
            <person name="Grimwood J."/>
            <person name="Gutierrez G."/>
            <person name="Heitman J."/>
            <person name="Henrissat B."/>
            <person name="Iturriaga E.A."/>
            <person name="Lang B.F."/>
            <person name="Lavin J.L."/>
            <person name="Lee S."/>
            <person name="Li W."/>
            <person name="Lindquist E."/>
            <person name="Lopez-Garcia S."/>
            <person name="Luque E.M."/>
            <person name="Marcos A.T."/>
            <person name="Martin J."/>
            <person name="McCluskey K."/>
            <person name="Medina H.R."/>
            <person name="Miralles-Duran A."/>
            <person name="Miyazaki A."/>
            <person name="Munoz-Torres E."/>
            <person name="Oguiza J.A."/>
            <person name="Ohm R."/>
            <person name="Olmedo M."/>
            <person name="Orejas M."/>
            <person name="Ortiz-Castellanos L."/>
            <person name="Pisabarro A.G."/>
            <person name="Rodriguez-Romero J."/>
            <person name="Ruiz-Herrera J."/>
            <person name="Ruiz-Vazquez R."/>
            <person name="Sanz C."/>
            <person name="Schackwitz W."/>
            <person name="Schmutz J."/>
            <person name="Shahriari M."/>
            <person name="Shelest E."/>
            <person name="Silva-Franco F."/>
            <person name="Soanes D."/>
            <person name="Syed K."/>
            <person name="Tagua V.G."/>
            <person name="Talbot N.J."/>
            <person name="Thon M."/>
            <person name="De vries R.P."/>
            <person name="Wiebenga A."/>
            <person name="Yadav J.S."/>
            <person name="Braun E.L."/>
            <person name="Baker S."/>
            <person name="Garre V."/>
            <person name="Horwitz B."/>
            <person name="Torres-Martinez S."/>
            <person name="Idnurm A."/>
            <person name="Herrera-Estrella A."/>
            <person name="Gabaldon T."/>
            <person name="Grigoriev I.V."/>
        </authorList>
    </citation>
    <scope>NUCLEOTIDE SEQUENCE [LARGE SCALE GENOMIC DNA]</scope>
    <source>
        <strain evidence="8">NRRL 1555(-)</strain>
    </source>
</reference>
<keyword evidence="5" id="KW-0503">Monooxygenase</keyword>
<dbReference type="GO" id="GO:0004497">
    <property type="term" value="F:monooxygenase activity"/>
    <property type="evidence" value="ECO:0007669"/>
    <property type="project" value="UniProtKB-KW"/>
</dbReference>
<dbReference type="Gene3D" id="1.10.630.10">
    <property type="entry name" value="Cytochrome P450"/>
    <property type="match status" value="1"/>
</dbReference>
<organism evidence="7 8">
    <name type="scientific">Phycomyces blakesleeanus (strain ATCC 8743b / DSM 1359 / FGSC 10004 / NBRC 33097 / NRRL 1555)</name>
    <dbReference type="NCBI Taxonomy" id="763407"/>
    <lineage>
        <taxon>Eukaryota</taxon>
        <taxon>Fungi</taxon>
        <taxon>Fungi incertae sedis</taxon>
        <taxon>Mucoromycota</taxon>
        <taxon>Mucoromycotina</taxon>
        <taxon>Mucoromycetes</taxon>
        <taxon>Mucorales</taxon>
        <taxon>Phycomycetaceae</taxon>
        <taxon>Phycomyces</taxon>
    </lineage>
</organism>
<feature type="transmembrane region" description="Helical" evidence="6">
    <location>
        <begin position="12"/>
        <end position="31"/>
    </location>
</feature>
<dbReference type="InterPro" id="IPR017972">
    <property type="entry name" value="Cyt_P450_CS"/>
</dbReference>
<evidence type="ECO:0000256" key="3">
    <source>
        <dbReference type="ARBA" id="ARBA00023004"/>
    </source>
</evidence>
<gene>
    <name evidence="7" type="ORF">PHYBLDRAFT_147828</name>
</gene>
<dbReference type="PRINTS" id="PR00385">
    <property type="entry name" value="P450"/>
</dbReference>
<comment type="cofactor">
    <cofactor evidence="4">
        <name>heme</name>
        <dbReference type="ChEBI" id="CHEBI:30413"/>
    </cofactor>
</comment>
<dbReference type="InterPro" id="IPR036396">
    <property type="entry name" value="Cyt_P450_sf"/>
</dbReference>
<evidence type="ECO:0000256" key="4">
    <source>
        <dbReference type="PIRSR" id="PIRSR602401-1"/>
    </source>
</evidence>
<keyword evidence="3 4" id="KW-0408">Iron</keyword>
<keyword evidence="6" id="KW-0472">Membrane</keyword>
<keyword evidence="8" id="KW-1185">Reference proteome</keyword>
<dbReference type="PRINTS" id="PR00463">
    <property type="entry name" value="EP450I"/>
</dbReference>
<dbReference type="PROSITE" id="PS00086">
    <property type="entry name" value="CYTOCHROME_P450"/>
    <property type="match status" value="1"/>
</dbReference>
<keyword evidence="6" id="KW-0812">Transmembrane</keyword>
<protein>
    <submittedName>
        <fullName evidence="7">CYP5206 protein</fullName>
    </submittedName>
</protein>
<keyword evidence="4 5" id="KW-0349">Heme</keyword>
<dbReference type="PANTHER" id="PTHR46300:SF11">
    <property type="entry name" value="OXIDOREDUCTASE, PUTATIVE-RELATED"/>
    <property type="match status" value="1"/>
</dbReference>
<dbReference type="GO" id="GO:0005506">
    <property type="term" value="F:iron ion binding"/>
    <property type="evidence" value="ECO:0007669"/>
    <property type="project" value="InterPro"/>
</dbReference>
<evidence type="ECO:0000256" key="1">
    <source>
        <dbReference type="ARBA" id="ARBA00022723"/>
    </source>
</evidence>
<dbReference type="InterPro" id="IPR001128">
    <property type="entry name" value="Cyt_P450"/>
</dbReference>
<dbReference type="GeneID" id="28992866"/>
<evidence type="ECO:0000256" key="6">
    <source>
        <dbReference type="SAM" id="Phobius"/>
    </source>
</evidence>
<dbReference type="OrthoDB" id="1103324at2759"/>
<evidence type="ECO:0000256" key="5">
    <source>
        <dbReference type="RuleBase" id="RU000461"/>
    </source>
</evidence>
<name>A0A162U0G4_PHYB8</name>
<dbReference type="GO" id="GO:0016705">
    <property type="term" value="F:oxidoreductase activity, acting on paired donors, with incorporation or reduction of molecular oxygen"/>
    <property type="evidence" value="ECO:0007669"/>
    <property type="project" value="InterPro"/>
</dbReference>
<feature type="binding site" description="axial binding residue" evidence="4">
    <location>
        <position position="434"/>
    </location>
    <ligand>
        <name>heme</name>
        <dbReference type="ChEBI" id="CHEBI:30413"/>
    </ligand>
    <ligandPart>
        <name>Fe</name>
        <dbReference type="ChEBI" id="CHEBI:18248"/>
    </ligandPart>
</feature>
<dbReference type="EMBL" id="KV440986">
    <property type="protein sequence ID" value="OAD71333.1"/>
    <property type="molecule type" value="Genomic_DNA"/>
</dbReference>
<dbReference type="InterPro" id="IPR002401">
    <property type="entry name" value="Cyt_P450_E_grp-I"/>
</dbReference>
<dbReference type="GO" id="GO:0020037">
    <property type="term" value="F:heme binding"/>
    <property type="evidence" value="ECO:0007669"/>
    <property type="project" value="InterPro"/>
</dbReference>
<keyword evidence="1 4" id="KW-0479">Metal-binding</keyword>
<dbReference type="VEuPathDB" id="FungiDB:PHYBLDRAFT_147828"/>
<proteinExistence type="inferred from homology"/>
<dbReference type="Pfam" id="PF00067">
    <property type="entry name" value="p450"/>
    <property type="match status" value="2"/>
</dbReference>
<sequence length="503" mass="57699">MSHRLLKIKDSNHIIPIFGVVMLGLAAKYVYRLYSSSKQKQRLNDPWYKEGFKDIPSPSEKYPYIGHMLSLGDNPSFQLEKLHQELGPIFRLQMGTQRWVLLSDPLLAHDLFVRNGINTSGRHPQKFSYKMYSKGGRGIVFSQPDKKWKNSRTVALMVLSSKFVDPLQKSIEDIAESTVLAVFGKTTQSPDDPFIRQIIRDTEKGNLLVGSSGNLTSFLPGLSWIEDLYHGNTREKLIEHRDQDLKKLIADAVDGDVDCLAKQMMTFKDEYGLDDQDMLVILSDLISAGEDTTSLSMSWLFGILPHYPDIQRKMCAEIDAIVTKYGRMPVFSDREEMPYIVAVLRENLRFRSSVNFSIPRYSTDDIEFHEYFIPKDTVLITSMYTMHMRPENFSEPEKFIPERFLDDMRTWSASANGAIEDRDMYAFGWGRRVCPGIYLAEVEIFNVMVRTLSRHTIEPGLDSFGNLVYCSMDTLDTHGITFGPKDFTIRLVERKDSSLNYSS</sequence>
<dbReference type="InterPro" id="IPR050364">
    <property type="entry name" value="Cytochrome_P450_fung"/>
</dbReference>
<dbReference type="STRING" id="763407.A0A162U0G4"/>
<dbReference type="AlphaFoldDB" id="A0A162U0G4"/>
<evidence type="ECO:0000313" key="8">
    <source>
        <dbReference type="Proteomes" id="UP000077315"/>
    </source>
</evidence>
<dbReference type="Proteomes" id="UP000077315">
    <property type="component" value="Unassembled WGS sequence"/>
</dbReference>
<dbReference type="SUPFAM" id="SSF48264">
    <property type="entry name" value="Cytochrome P450"/>
    <property type="match status" value="1"/>
</dbReference>
<dbReference type="InParanoid" id="A0A162U0G4"/>
<keyword evidence="2 5" id="KW-0560">Oxidoreductase</keyword>
<comment type="similarity">
    <text evidence="5">Belongs to the cytochrome P450 family.</text>
</comment>
<evidence type="ECO:0000256" key="2">
    <source>
        <dbReference type="ARBA" id="ARBA00023002"/>
    </source>
</evidence>
<dbReference type="PANTHER" id="PTHR46300">
    <property type="entry name" value="P450, PUTATIVE (EUROFUNG)-RELATED-RELATED"/>
    <property type="match status" value="1"/>
</dbReference>
<dbReference type="RefSeq" id="XP_018289373.1">
    <property type="nucleotide sequence ID" value="XM_018431960.1"/>
</dbReference>
<keyword evidence="6" id="KW-1133">Transmembrane helix</keyword>
<evidence type="ECO:0000313" key="7">
    <source>
        <dbReference type="EMBL" id="OAD71333.1"/>
    </source>
</evidence>